<gene>
    <name evidence="1" type="ORF">LACBIDRAFT_310528</name>
</gene>
<dbReference type="OrthoDB" id="10251508at2759"/>
<dbReference type="Proteomes" id="UP000001194">
    <property type="component" value="Unassembled WGS sequence"/>
</dbReference>
<accession>B0DUI9</accession>
<dbReference type="HOGENOM" id="CLU_051231_0_0_1"/>
<proteinExistence type="predicted"/>
<dbReference type="InParanoid" id="B0DUI9"/>
<dbReference type="RefSeq" id="XP_001887627.1">
    <property type="nucleotide sequence ID" value="XM_001887592.1"/>
</dbReference>
<reference evidence="1 2" key="1">
    <citation type="journal article" date="2008" name="Nature">
        <title>The genome of Laccaria bicolor provides insights into mycorrhizal symbiosis.</title>
        <authorList>
            <person name="Martin F."/>
            <person name="Aerts A."/>
            <person name="Ahren D."/>
            <person name="Brun A."/>
            <person name="Danchin E.G.J."/>
            <person name="Duchaussoy F."/>
            <person name="Gibon J."/>
            <person name="Kohler A."/>
            <person name="Lindquist E."/>
            <person name="Pereda V."/>
            <person name="Salamov A."/>
            <person name="Shapiro H.J."/>
            <person name="Wuyts J."/>
            <person name="Blaudez D."/>
            <person name="Buee M."/>
            <person name="Brokstein P."/>
            <person name="Canbaeck B."/>
            <person name="Cohen D."/>
            <person name="Courty P.E."/>
            <person name="Coutinho P.M."/>
            <person name="Delaruelle C."/>
            <person name="Detter J.C."/>
            <person name="Deveau A."/>
            <person name="DiFazio S."/>
            <person name="Duplessis S."/>
            <person name="Fraissinet-Tachet L."/>
            <person name="Lucic E."/>
            <person name="Frey-Klett P."/>
            <person name="Fourrey C."/>
            <person name="Feussner I."/>
            <person name="Gay G."/>
            <person name="Grimwood J."/>
            <person name="Hoegger P.J."/>
            <person name="Jain P."/>
            <person name="Kilaru S."/>
            <person name="Labbe J."/>
            <person name="Lin Y.C."/>
            <person name="Legue V."/>
            <person name="Le Tacon F."/>
            <person name="Marmeisse R."/>
            <person name="Melayah D."/>
            <person name="Montanini B."/>
            <person name="Muratet M."/>
            <person name="Nehls U."/>
            <person name="Niculita-Hirzel H."/>
            <person name="Oudot-Le Secq M.P."/>
            <person name="Peter M."/>
            <person name="Quesneville H."/>
            <person name="Rajashekar B."/>
            <person name="Reich M."/>
            <person name="Rouhier N."/>
            <person name="Schmutz J."/>
            <person name="Yin T."/>
            <person name="Chalot M."/>
            <person name="Henrissat B."/>
            <person name="Kuees U."/>
            <person name="Lucas S."/>
            <person name="Van de Peer Y."/>
            <person name="Podila G.K."/>
            <person name="Polle A."/>
            <person name="Pukkila P.J."/>
            <person name="Richardson P.M."/>
            <person name="Rouze P."/>
            <person name="Sanders I.R."/>
            <person name="Stajich J.E."/>
            <person name="Tunlid A."/>
            <person name="Tuskan G."/>
            <person name="Grigoriev I.V."/>
        </authorList>
    </citation>
    <scope>NUCLEOTIDE SEQUENCE [LARGE SCALE GENOMIC DNA]</scope>
    <source>
        <strain evidence="2">S238N-H82 / ATCC MYA-4686</strain>
    </source>
</reference>
<organism evidence="2">
    <name type="scientific">Laccaria bicolor (strain S238N-H82 / ATCC MYA-4686)</name>
    <name type="common">Bicoloured deceiver</name>
    <name type="synonym">Laccaria laccata var. bicolor</name>
    <dbReference type="NCBI Taxonomy" id="486041"/>
    <lineage>
        <taxon>Eukaryota</taxon>
        <taxon>Fungi</taxon>
        <taxon>Dikarya</taxon>
        <taxon>Basidiomycota</taxon>
        <taxon>Agaricomycotina</taxon>
        <taxon>Agaricomycetes</taxon>
        <taxon>Agaricomycetidae</taxon>
        <taxon>Agaricales</taxon>
        <taxon>Agaricineae</taxon>
        <taxon>Hydnangiaceae</taxon>
        <taxon>Laccaria</taxon>
    </lineage>
</organism>
<dbReference type="GeneID" id="6083267"/>
<dbReference type="AlphaFoldDB" id="B0DUI9"/>
<keyword evidence="2" id="KW-1185">Reference proteome</keyword>
<evidence type="ECO:0000313" key="1">
    <source>
        <dbReference type="EMBL" id="EDR01814.1"/>
    </source>
</evidence>
<sequence length="434" mass="46402">MTALHLSTIFPRSASSLQSYIAKLSKVYSGHGHTFIFALSANFEAPSDLSKSVESLTNFIGDGGQSVGCLSSPFNGVNSTRRLSCSFGVFESPAATTFRSVIPGKAEVQVGRWFSFRKKEEEGVSTITEGDYEEGVDWENVWDRSTQAASLPEDLQKVDSNTINSLIYFTDTAPEGLCNTLQLLPSATKLGLIGTPTPFITGRPVTLFHNGKIHGSGAVGVALSLGKAARVDYLGMKTLSEPMTITRYSPLMTPWCKVAQDCSCEGNLVNTINNANPTKLLLSDIRKAGLEGSGIEQYSLGVVLPGEKIGRTYRITAGDPSRGSLSVDSQRAPNSGTLVQFLHRPESATIELPQSLFSPTTPTLGFLSVSDSPSQGEFQDHDDDIILSDTFLAASDKGVVLSPASNNVKSREDPWVCSLPGGLATLDMAPGVHR</sequence>
<dbReference type="KEGG" id="lbc:LACBIDRAFT_310528"/>
<dbReference type="EMBL" id="DS547136">
    <property type="protein sequence ID" value="EDR01814.1"/>
    <property type="molecule type" value="Genomic_DNA"/>
</dbReference>
<protein>
    <submittedName>
        <fullName evidence="1">Predicted protein</fullName>
    </submittedName>
</protein>
<name>B0DUI9_LACBS</name>
<evidence type="ECO:0000313" key="2">
    <source>
        <dbReference type="Proteomes" id="UP000001194"/>
    </source>
</evidence>